<dbReference type="InterPro" id="IPR051793">
    <property type="entry name" value="NADH:flavin_oxidoreductase"/>
</dbReference>
<keyword evidence="13" id="KW-1185">Reference proteome</keyword>
<evidence type="ECO:0000313" key="13">
    <source>
        <dbReference type="Proteomes" id="UP001178288"/>
    </source>
</evidence>
<dbReference type="RefSeq" id="WP_066086496.1">
    <property type="nucleotide sequence ID" value="NZ_CP126114.1"/>
</dbReference>
<dbReference type="PANTHER" id="PTHR42917:SF2">
    <property type="entry name" value="2,4-DIENOYL-COA REDUCTASE [(2E)-ENOYL-COA-PRODUCING]"/>
    <property type="match status" value="1"/>
</dbReference>
<keyword evidence="7" id="KW-0560">Oxidoreductase</keyword>
<gene>
    <name evidence="12" type="ORF">QNH39_11940</name>
</gene>
<evidence type="ECO:0000256" key="9">
    <source>
        <dbReference type="ARBA" id="ARBA00023014"/>
    </source>
</evidence>
<dbReference type="EMBL" id="CP126114">
    <property type="protein sequence ID" value="WHY88499.1"/>
    <property type="molecule type" value="Genomic_DNA"/>
</dbReference>
<dbReference type="InterPro" id="IPR036188">
    <property type="entry name" value="FAD/NAD-bd_sf"/>
</dbReference>
<evidence type="ECO:0000256" key="8">
    <source>
        <dbReference type="ARBA" id="ARBA00023004"/>
    </source>
</evidence>
<dbReference type="GO" id="GO:0016491">
    <property type="term" value="F:oxidoreductase activity"/>
    <property type="evidence" value="ECO:0007669"/>
    <property type="project" value="UniProtKB-KW"/>
</dbReference>
<dbReference type="CDD" id="cd02803">
    <property type="entry name" value="OYE_like_FMN_family"/>
    <property type="match status" value="1"/>
</dbReference>
<evidence type="ECO:0000259" key="11">
    <source>
        <dbReference type="Pfam" id="PF07992"/>
    </source>
</evidence>
<keyword evidence="4" id="KW-0285">Flavoprotein</keyword>
<evidence type="ECO:0000256" key="3">
    <source>
        <dbReference type="ARBA" id="ARBA00011048"/>
    </source>
</evidence>
<evidence type="ECO:0000256" key="1">
    <source>
        <dbReference type="ARBA" id="ARBA00001917"/>
    </source>
</evidence>
<dbReference type="PANTHER" id="PTHR42917">
    <property type="entry name" value="2,4-DIENOYL-COA REDUCTASE"/>
    <property type="match status" value="1"/>
</dbReference>
<accession>A0AA95SD72</accession>
<evidence type="ECO:0000256" key="4">
    <source>
        <dbReference type="ARBA" id="ARBA00022630"/>
    </source>
</evidence>
<reference evidence="12" key="1">
    <citation type="submission" date="2023-05" db="EMBL/GenBank/DDBJ databases">
        <title>Comparative genomics of Bacillaceae isolates and their secondary metabolite potential.</title>
        <authorList>
            <person name="Song L."/>
            <person name="Nielsen L.J."/>
            <person name="Mohite O."/>
            <person name="Xu X."/>
            <person name="Weber T."/>
            <person name="Kovacs A.T."/>
        </authorList>
    </citation>
    <scope>NUCLEOTIDE SEQUENCE</scope>
    <source>
        <strain evidence="12">XLM17</strain>
    </source>
</reference>
<dbReference type="InterPro" id="IPR013785">
    <property type="entry name" value="Aldolase_TIM"/>
</dbReference>
<organism evidence="12 13">
    <name type="scientific">Neobacillus novalis</name>
    <dbReference type="NCBI Taxonomy" id="220687"/>
    <lineage>
        <taxon>Bacteria</taxon>
        <taxon>Bacillati</taxon>
        <taxon>Bacillota</taxon>
        <taxon>Bacilli</taxon>
        <taxon>Bacillales</taxon>
        <taxon>Bacillaceae</taxon>
        <taxon>Neobacillus</taxon>
    </lineage>
</organism>
<keyword evidence="9" id="KW-0411">Iron-sulfur</keyword>
<keyword evidence="5" id="KW-0288">FMN</keyword>
<dbReference type="InterPro" id="IPR001155">
    <property type="entry name" value="OxRdtase_FMN_N"/>
</dbReference>
<dbReference type="GO" id="GO:0010181">
    <property type="term" value="F:FMN binding"/>
    <property type="evidence" value="ECO:0007669"/>
    <property type="project" value="InterPro"/>
</dbReference>
<dbReference type="Gene3D" id="3.40.50.720">
    <property type="entry name" value="NAD(P)-binding Rossmann-like Domain"/>
    <property type="match status" value="1"/>
</dbReference>
<dbReference type="KEGG" id="nnv:QNH39_11940"/>
<comment type="cofactor">
    <cofactor evidence="1">
        <name>FMN</name>
        <dbReference type="ChEBI" id="CHEBI:58210"/>
    </cofactor>
</comment>
<evidence type="ECO:0000256" key="6">
    <source>
        <dbReference type="ARBA" id="ARBA00022723"/>
    </source>
</evidence>
<dbReference type="PRINTS" id="PR00469">
    <property type="entry name" value="PNDRDTASEII"/>
</dbReference>
<dbReference type="GO" id="GO:0046872">
    <property type="term" value="F:metal ion binding"/>
    <property type="evidence" value="ECO:0007669"/>
    <property type="project" value="UniProtKB-KW"/>
</dbReference>
<evidence type="ECO:0000256" key="2">
    <source>
        <dbReference type="ARBA" id="ARBA00001966"/>
    </source>
</evidence>
<keyword evidence="6" id="KW-0479">Metal-binding</keyword>
<feature type="domain" description="FAD/NAD(P)-binding" evidence="11">
    <location>
        <begin position="382"/>
        <end position="620"/>
    </location>
</feature>
<dbReference type="Pfam" id="PF00724">
    <property type="entry name" value="Oxidored_FMN"/>
    <property type="match status" value="1"/>
</dbReference>
<evidence type="ECO:0000259" key="10">
    <source>
        <dbReference type="Pfam" id="PF00724"/>
    </source>
</evidence>
<dbReference type="AlphaFoldDB" id="A0AA95SD72"/>
<dbReference type="Gene3D" id="3.20.20.70">
    <property type="entry name" value="Aldolase class I"/>
    <property type="match status" value="1"/>
</dbReference>
<keyword evidence="8" id="KW-0408">Iron</keyword>
<dbReference type="Pfam" id="PF07992">
    <property type="entry name" value="Pyr_redox_2"/>
    <property type="match status" value="1"/>
</dbReference>
<protein>
    <submittedName>
        <fullName evidence="12">FAD-dependent oxidoreductase</fullName>
    </submittedName>
</protein>
<dbReference type="SUPFAM" id="SSF51905">
    <property type="entry name" value="FAD/NAD(P)-binding domain"/>
    <property type="match status" value="1"/>
</dbReference>
<evidence type="ECO:0000256" key="7">
    <source>
        <dbReference type="ARBA" id="ARBA00023002"/>
    </source>
</evidence>
<sequence length="660" mass="73153">MKFRHLFEKGRIGSLVLKNRIVMPAMGTNLAGPNGEITDHQIAYYEERAKGGTGLIFVEYTSIDYEYGRAAFNQLRIDEHRFIPGIHRLSNAVQKYGAKLFVQLQHPGRETTSMVLGGGRQIVAPSPVTCAAIGEEPRELTTAEVKEIVNKFVMGAVRCQLAGVDGVELHGAHGYLINQFLSPNTNLRSDEYGGSFENRMRFVEEIVVGIKEKCGWDFPVTIRLSVDEFEEGGTNVELSKEICRYLEKVGVDAIHASCGNYNSLNKIIESMLFDQGGRVYLAEEIKKVVKIPVITVGVIREPAFADNILAEGRADFIAMGRSHLADPEWAKKASEGRDQEIRKCICCLNCTRSTAHVLCALNVRTGRELEFKEIKPIEDKRNVAIVGGGPGGMEAARVLTLKGYDVTIIEQDNRLGGQLNLVTAPKAKEKMNWMIQYHSNEMERLKVDVRLNTKASVEMIKALDPYAVFLATGAKPIIPDLEGNDFTNVCDYEDVLLERKAFNDKRIAVIGSGMVCYSVTRQLAEKGNAVTLIDVPTATGEKVSVHTRLMLLNRLKKVNVEIIEGQKVAELRPNSVIVEDEVSAAQTEFEVDHVVFSMGTEAYNPLEELYRSHFENVFVLGDANNPGSITGAIKDGFEMAYVIESLVSKRNEAEELVGTN</sequence>
<dbReference type="GO" id="GO:0051536">
    <property type="term" value="F:iron-sulfur cluster binding"/>
    <property type="evidence" value="ECO:0007669"/>
    <property type="project" value="UniProtKB-KW"/>
</dbReference>
<dbReference type="Gene3D" id="3.50.50.60">
    <property type="entry name" value="FAD/NAD(P)-binding domain"/>
    <property type="match status" value="1"/>
</dbReference>
<evidence type="ECO:0000313" key="12">
    <source>
        <dbReference type="EMBL" id="WHY88499.1"/>
    </source>
</evidence>
<dbReference type="Proteomes" id="UP001178288">
    <property type="component" value="Chromosome"/>
</dbReference>
<dbReference type="SUPFAM" id="SSF51395">
    <property type="entry name" value="FMN-linked oxidoreductases"/>
    <property type="match status" value="1"/>
</dbReference>
<feature type="domain" description="NADH:flavin oxidoreductase/NADH oxidase N-terminal" evidence="10">
    <location>
        <begin position="6"/>
        <end position="339"/>
    </location>
</feature>
<dbReference type="PRINTS" id="PR00368">
    <property type="entry name" value="FADPNR"/>
</dbReference>
<dbReference type="InterPro" id="IPR023753">
    <property type="entry name" value="FAD/NAD-binding_dom"/>
</dbReference>
<comment type="similarity">
    <text evidence="3">In the N-terminal section; belongs to the NADH:flavin oxidoreductase/NADH oxidase family.</text>
</comment>
<name>A0AA95SD72_9BACI</name>
<proteinExistence type="inferred from homology"/>
<evidence type="ECO:0000256" key="5">
    <source>
        <dbReference type="ARBA" id="ARBA00022643"/>
    </source>
</evidence>
<comment type="cofactor">
    <cofactor evidence="2">
        <name>[4Fe-4S] cluster</name>
        <dbReference type="ChEBI" id="CHEBI:49883"/>
    </cofactor>
</comment>